<reference evidence="2 3" key="1">
    <citation type="journal article" date="2013" name="PLoS ONE">
        <title>Enrichment and Genome Sequence of the Group I.1a Ammonia-Oxidizing Archaeon ?Ca. Nitrosotenuis uzonensis? Representing a Clade Globally.</title>
        <authorList>
            <person name="Lebedeva E.V."/>
            <person name="Hatzenpichler R."/>
            <person name="Pelletier E."/>
            <person name="Schuster N."/>
            <person name="Hauzmayer S."/>
            <person name="Bulaev A."/>
            <person name="Grigor'eva N.V."/>
            <person name="Galushko A."/>
            <person name="Schmid M."/>
            <person name="Palatinszky M."/>
            <person name="Le Paslier D."/>
            <person name="Daims H."/>
            <person name="Wagner M."/>
        </authorList>
    </citation>
    <scope>NUCLEOTIDE SEQUENCE [LARGE SCALE GENOMIC DNA]</scope>
    <source>
        <strain evidence="2 3">N4</strain>
    </source>
</reference>
<feature type="region of interest" description="Disordered" evidence="1">
    <location>
        <begin position="199"/>
        <end position="222"/>
    </location>
</feature>
<name>V6ASQ3_9ARCH</name>
<dbReference type="EMBL" id="CBTY010000008">
    <property type="protein sequence ID" value="CDI05746.1"/>
    <property type="molecule type" value="Genomic_DNA"/>
</dbReference>
<dbReference type="OrthoDB" id="6905at2157"/>
<dbReference type="RefSeq" id="WP_048195804.1">
    <property type="nucleotide sequence ID" value="NZ_CBTY010000008.1"/>
</dbReference>
<dbReference type="AlphaFoldDB" id="V6ASQ3"/>
<evidence type="ECO:0000313" key="2">
    <source>
        <dbReference type="EMBL" id="CDI05746.1"/>
    </source>
</evidence>
<keyword evidence="3" id="KW-1185">Reference proteome</keyword>
<gene>
    <name evidence="2" type="ORF">NITUZ_30438</name>
</gene>
<sequence length="222" mass="23588">MKTIDTRLLIAIVATAGALGSFTYHYATASHGFESGVSGSSLPTAVTVSLAGQVMRPGDYFPLADYSPNYVAGHLLVRIPCDNNAVPLVTPVAGHVDELPERTWVAPAQLNYIPHASKPGDTCVYHSHIPAIDLTEVGNPGAPRITDIGLLNQGKKNVVFRTANAMSFTLLNVLGDINPPNHYGPGGFAKDIPGSIYLNTPTFPPTNQDNPNPSFDQPHNHG</sequence>
<organism evidence="2 3">
    <name type="scientific">Candidatus Nitrosotenuis uzonensis</name>
    <dbReference type="NCBI Taxonomy" id="1407055"/>
    <lineage>
        <taxon>Archaea</taxon>
        <taxon>Nitrososphaerota</taxon>
        <taxon>Candidatus Nitrosotenuis</taxon>
    </lineage>
</organism>
<comment type="caution">
    <text evidence="2">The sequence shown here is derived from an EMBL/GenBank/DDBJ whole genome shotgun (WGS) entry which is preliminary data.</text>
</comment>
<dbReference type="STRING" id="1407055.NITUZ_30438"/>
<evidence type="ECO:0000313" key="3">
    <source>
        <dbReference type="Proteomes" id="UP000018159"/>
    </source>
</evidence>
<evidence type="ECO:0000256" key="1">
    <source>
        <dbReference type="SAM" id="MobiDB-lite"/>
    </source>
</evidence>
<dbReference type="Proteomes" id="UP000018159">
    <property type="component" value="Unassembled WGS sequence"/>
</dbReference>
<proteinExistence type="predicted"/>
<protein>
    <submittedName>
        <fullName evidence="2">Uncharacterized protein</fullName>
    </submittedName>
</protein>
<accession>V6ASQ3</accession>